<organism evidence="1">
    <name type="scientific">Siphoviridae sp. ctiMP24</name>
    <dbReference type="NCBI Taxonomy" id="2825621"/>
    <lineage>
        <taxon>Viruses</taxon>
        <taxon>Duplodnaviria</taxon>
        <taxon>Heunggongvirae</taxon>
        <taxon>Uroviricota</taxon>
        <taxon>Caudoviricetes</taxon>
    </lineage>
</organism>
<evidence type="ECO:0000313" key="1">
    <source>
        <dbReference type="EMBL" id="DAE00007.1"/>
    </source>
</evidence>
<reference evidence="1" key="1">
    <citation type="journal article" date="2021" name="Proc. Natl. Acad. Sci. U.S.A.">
        <title>A Catalog of Tens of Thousands of Viruses from Human Metagenomes Reveals Hidden Associations with Chronic Diseases.</title>
        <authorList>
            <person name="Tisza M.J."/>
            <person name="Buck C.B."/>
        </authorList>
    </citation>
    <scope>NUCLEOTIDE SEQUENCE</scope>
    <source>
        <strain evidence="1">CtiMP24</strain>
    </source>
</reference>
<dbReference type="EMBL" id="BK015297">
    <property type="protein sequence ID" value="DAE00007.1"/>
    <property type="molecule type" value="Genomic_DNA"/>
</dbReference>
<accession>A0A8S5NYW8</accession>
<proteinExistence type="predicted"/>
<sequence>MHYPYSDPSDRFADCRYPDDEPRLTRTICPICGERIEEHEDVVHVDDGNVTYHKECFEGDLWDLLEPLGV</sequence>
<protein>
    <submittedName>
        <fullName evidence="1">Protein PCF11 finger, metal binding protein</fullName>
    </submittedName>
</protein>
<name>A0A8S5NYW8_9CAUD</name>